<dbReference type="EMBL" id="OMOR01000001">
    <property type="protein sequence ID" value="SPH22136.1"/>
    <property type="molecule type" value="Genomic_DNA"/>
</dbReference>
<keyword evidence="4" id="KW-1185">Reference proteome</keyword>
<evidence type="ECO:0000259" key="2">
    <source>
        <dbReference type="Pfam" id="PF06568"/>
    </source>
</evidence>
<dbReference type="AlphaFoldDB" id="A0A2R8BGA2"/>
<name>A0A2R8BGA2_9RHOB</name>
<evidence type="ECO:0000313" key="3">
    <source>
        <dbReference type="EMBL" id="SPH22136.1"/>
    </source>
</evidence>
<dbReference type="InterPro" id="IPR009506">
    <property type="entry name" value="YjiS-like"/>
</dbReference>
<protein>
    <recommendedName>
        <fullName evidence="2">YjiS-like domain-containing protein</fullName>
    </recommendedName>
</protein>
<dbReference type="Proteomes" id="UP000244880">
    <property type="component" value="Unassembled WGS sequence"/>
</dbReference>
<reference evidence="3 4" key="1">
    <citation type="submission" date="2018-03" db="EMBL/GenBank/DDBJ databases">
        <authorList>
            <person name="Keele B.F."/>
        </authorList>
    </citation>
    <scope>NUCLEOTIDE SEQUENCE [LARGE SCALE GENOMIC DNA]</scope>
    <source>
        <strain evidence="3 4">CECT 8599</strain>
    </source>
</reference>
<gene>
    <name evidence="3" type="ORF">ASD8599_02881</name>
</gene>
<feature type="region of interest" description="Disordered" evidence="1">
    <location>
        <begin position="53"/>
        <end position="72"/>
    </location>
</feature>
<evidence type="ECO:0000256" key="1">
    <source>
        <dbReference type="SAM" id="MobiDB-lite"/>
    </source>
</evidence>
<dbReference type="Pfam" id="PF06568">
    <property type="entry name" value="YjiS-like"/>
    <property type="match status" value="1"/>
</dbReference>
<sequence length="72" mass="8110">MAVTDQTGMMCQSSLHTSPAAPSVWQMLSVWRTRRQLRSLDAKQLADIGVTAQDAQKEANRPVWDVPATWRQ</sequence>
<evidence type="ECO:0000313" key="4">
    <source>
        <dbReference type="Proteomes" id="UP000244880"/>
    </source>
</evidence>
<proteinExistence type="predicted"/>
<accession>A0A2R8BGA2</accession>
<feature type="domain" description="YjiS-like" evidence="2">
    <location>
        <begin position="31"/>
        <end position="55"/>
    </location>
</feature>
<dbReference type="RefSeq" id="WP_245926052.1">
    <property type="nucleotide sequence ID" value="NZ_OMOR01000001.1"/>
</dbReference>
<organism evidence="3 4">
    <name type="scientific">Ascidiaceihabitans donghaensis</name>
    <dbReference type="NCBI Taxonomy" id="1510460"/>
    <lineage>
        <taxon>Bacteria</taxon>
        <taxon>Pseudomonadati</taxon>
        <taxon>Pseudomonadota</taxon>
        <taxon>Alphaproteobacteria</taxon>
        <taxon>Rhodobacterales</taxon>
        <taxon>Paracoccaceae</taxon>
        <taxon>Ascidiaceihabitans</taxon>
    </lineage>
</organism>